<proteinExistence type="predicted"/>
<gene>
    <name evidence="3" type="ORF">V6N11_014629</name>
</gene>
<dbReference type="EMBL" id="JBBPBN010000004">
    <property type="protein sequence ID" value="KAK9039429.1"/>
    <property type="molecule type" value="Genomic_DNA"/>
</dbReference>
<keyword evidence="1" id="KW-0547">Nucleotide-binding</keyword>
<dbReference type="Proteomes" id="UP001396334">
    <property type="component" value="Unassembled WGS sequence"/>
</dbReference>
<name>A0ABR2TQ84_9ROSI</name>
<dbReference type="SUPFAM" id="SSF56112">
    <property type="entry name" value="Protein kinase-like (PK-like)"/>
    <property type="match status" value="1"/>
</dbReference>
<keyword evidence="4" id="KW-1185">Reference proteome</keyword>
<dbReference type="Gene3D" id="1.10.510.10">
    <property type="entry name" value="Transferase(Phosphotransferase) domain 1"/>
    <property type="match status" value="1"/>
</dbReference>
<evidence type="ECO:0000313" key="3">
    <source>
        <dbReference type="EMBL" id="KAK9039429.1"/>
    </source>
</evidence>
<evidence type="ECO:0000256" key="2">
    <source>
        <dbReference type="ARBA" id="ARBA00022840"/>
    </source>
</evidence>
<evidence type="ECO:0000256" key="1">
    <source>
        <dbReference type="ARBA" id="ARBA00022741"/>
    </source>
</evidence>
<keyword evidence="2" id="KW-0067">ATP-binding</keyword>
<dbReference type="InterPro" id="IPR050528">
    <property type="entry name" value="L-type_Lectin-RKs"/>
</dbReference>
<comment type="caution">
    <text evidence="3">The sequence shown here is derived from an EMBL/GenBank/DDBJ whole genome shotgun (WGS) entry which is preliminary data.</text>
</comment>
<accession>A0ABR2TQ84</accession>
<sequence length="126" mass="13922">MLEIVCGRRPGHRCEANGYCNNIVDWVWENYRIDSLASVVDSRINEDADMEQIKNALMLALSCCHPNPYERPPMNAALRVLSGEAEPPEVAVEKPAFMWPVFGPLREVGCSLSGAQFTASALLSGR</sequence>
<organism evidence="3 4">
    <name type="scientific">Hibiscus sabdariffa</name>
    <name type="common">roselle</name>
    <dbReference type="NCBI Taxonomy" id="183260"/>
    <lineage>
        <taxon>Eukaryota</taxon>
        <taxon>Viridiplantae</taxon>
        <taxon>Streptophyta</taxon>
        <taxon>Embryophyta</taxon>
        <taxon>Tracheophyta</taxon>
        <taxon>Spermatophyta</taxon>
        <taxon>Magnoliopsida</taxon>
        <taxon>eudicotyledons</taxon>
        <taxon>Gunneridae</taxon>
        <taxon>Pentapetalae</taxon>
        <taxon>rosids</taxon>
        <taxon>malvids</taxon>
        <taxon>Malvales</taxon>
        <taxon>Malvaceae</taxon>
        <taxon>Malvoideae</taxon>
        <taxon>Hibiscus</taxon>
    </lineage>
</organism>
<protein>
    <submittedName>
        <fullName evidence="3">Uncharacterized protein</fullName>
    </submittedName>
</protein>
<reference evidence="3 4" key="1">
    <citation type="journal article" date="2024" name="G3 (Bethesda)">
        <title>Genome assembly of Hibiscus sabdariffa L. provides insights into metabolisms of medicinal natural products.</title>
        <authorList>
            <person name="Kim T."/>
        </authorList>
    </citation>
    <scope>NUCLEOTIDE SEQUENCE [LARGE SCALE GENOMIC DNA]</scope>
    <source>
        <strain evidence="3">TK-2024</strain>
        <tissue evidence="3">Old leaves</tissue>
    </source>
</reference>
<dbReference type="InterPro" id="IPR011009">
    <property type="entry name" value="Kinase-like_dom_sf"/>
</dbReference>
<dbReference type="PANTHER" id="PTHR27007">
    <property type="match status" value="1"/>
</dbReference>
<evidence type="ECO:0000313" key="4">
    <source>
        <dbReference type="Proteomes" id="UP001396334"/>
    </source>
</evidence>